<comment type="caution">
    <text evidence="1">The sequence shown here is derived from an EMBL/GenBank/DDBJ whole genome shotgun (WGS) entry which is preliminary data.</text>
</comment>
<dbReference type="AlphaFoldDB" id="A0A852WHF7"/>
<sequence length="54" mass="5804">MPCRDLARGWQEAFVARRRAGSGAAGDEVDEVDEVVRGLGGPRCASSWPYGPEL</sequence>
<dbReference type="EMBL" id="JACCAB010000001">
    <property type="protein sequence ID" value="NYG05695.1"/>
    <property type="molecule type" value="Genomic_DNA"/>
</dbReference>
<protein>
    <submittedName>
        <fullName evidence="1">Uncharacterized protein</fullName>
    </submittedName>
</protein>
<keyword evidence="2" id="KW-1185">Reference proteome</keyword>
<evidence type="ECO:0000313" key="1">
    <source>
        <dbReference type="EMBL" id="NYG05695.1"/>
    </source>
</evidence>
<proteinExistence type="predicted"/>
<name>A0A852WHF7_9MICO</name>
<accession>A0A852WHF7</accession>
<evidence type="ECO:0000313" key="2">
    <source>
        <dbReference type="Proteomes" id="UP000573599"/>
    </source>
</evidence>
<dbReference type="Proteomes" id="UP000573599">
    <property type="component" value="Unassembled WGS sequence"/>
</dbReference>
<gene>
    <name evidence="1" type="ORF">BJ986_000182</name>
</gene>
<reference evidence="1 2" key="1">
    <citation type="submission" date="2020-07" db="EMBL/GenBank/DDBJ databases">
        <title>Sequencing the genomes of 1000 actinobacteria strains.</title>
        <authorList>
            <person name="Klenk H.-P."/>
        </authorList>
    </citation>
    <scope>NUCLEOTIDE SEQUENCE [LARGE SCALE GENOMIC DNA]</scope>
    <source>
        <strain evidence="1 2">DSM 23987</strain>
    </source>
</reference>
<organism evidence="1 2">
    <name type="scientific">Pedococcus badiiscoriae</name>
    <dbReference type="NCBI Taxonomy" id="642776"/>
    <lineage>
        <taxon>Bacteria</taxon>
        <taxon>Bacillati</taxon>
        <taxon>Actinomycetota</taxon>
        <taxon>Actinomycetes</taxon>
        <taxon>Micrococcales</taxon>
        <taxon>Intrasporangiaceae</taxon>
        <taxon>Pedococcus</taxon>
    </lineage>
</organism>